<dbReference type="AlphaFoldDB" id="A0A2W4BGQ2"/>
<keyword evidence="4" id="KW-1185">Reference proteome</keyword>
<feature type="domain" description="DUF1266" evidence="2">
    <location>
        <begin position="128"/>
        <end position="284"/>
    </location>
</feature>
<gene>
    <name evidence="3" type="ORF">CI088_03755</name>
</gene>
<evidence type="ECO:0000259" key="2">
    <source>
        <dbReference type="Pfam" id="PF06889"/>
    </source>
</evidence>
<evidence type="ECO:0000313" key="3">
    <source>
        <dbReference type="EMBL" id="PZL76035.1"/>
    </source>
</evidence>
<reference evidence="3 4" key="1">
    <citation type="submission" date="2017-11" db="EMBL/GenBank/DDBJ databases">
        <title>Draft genome sequence of Enterococcus plantarum TRW2 strain isolated from lettuce.</title>
        <authorList>
            <person name="Kim E.B."/>
            <person name="Marco M.L."/>
            <person name="Williams T.R."/>
            <person name="You I.H."/>
        </authorList>
    </citation>
    <scope>NUCLEOTIDE SEQUENCE [LARGE SCALE GENOMIC DNA]</scope>
    <source>
        <strain evidence="3 4">TRW2</strain>
    </source>
</reference>
<organism evidence="3 4">
    <name type="scientific">Enterococcus plantarum</name>
    <dbReference type="NCBI Taxonomy" id="1077675"/>
    <lineage>
        <taxon>Bacteria</taxon>
        <taxon>Bacillati</taxon>
        <taxon>Bacillota</taxon>
        <taxon>Bacilli</taxon>
        <taxon>Lactobacillales</taxon>
        <taxon>Enterococcaceae</taxon>
        <taxon>Enterococcus</taxon>
    </lineage>
</organism>
<dbReference type="InterPro" id="IPR009677">
    <property type="entry name" value="DUF1266"/>
</dbReference>
<comment type="caution">
    <text evidence="3">The sequence shown here is derived from an EMBL/GenBank/DDBJ whole genome shotgun (WGS) entry which is preliminary data.</text>
</comment>
<accession>A0A2W4BGQ2</accession>
<evidence type="ECO:0000256" key="1">
    <source>
        <dbReference type="SAM" id="Phobius"/>
    </source>
</evidence>
<protein>
    <recommendedName>
        <fullName evidence="2">DUF1266 domain-containing protein</fullName>
    </recommendedName>
</protein>
<proteinExistence type="predicted"/>
<evidence type="ECO:0000313" key="4">
    <source>
        <dbReference type="Proteomes" id="UP000249828"/>
    </source>
</evidence>
<dbReference type="STRING" id="1077675.BCR22_06085"/>
<name>A0A2W4BGQ2_9ENTE</name>
<feature type="transmembrane region" description="Helical" evidence="1">
    <location>
        <begin position="12"/>
        <end position="29"/>
    </location>
</feature>
<keyword evidence="1" id="KW-1133">Transmembrane helix</keyword>
<dbReference type="Proteomes" id="UP000249828">
    <property type="component" value="Unassembled WGS sequence"/>
</dbReference>
<dbReference type="Pfam" id="PF06889">
    <property type="entry name" value="DUF1266"/>
    <property type="match status" value="1"/>
</dbReference>
<keyword evidence="1" id="KW-0812">Transmembrane</keyword>
<sequence length="310" mass="36138">MLLYIRLSRALSKSGVFLLLGLVFLFMGFTKDTYIDWNTGYAGYVLIGGGLSLLIGLFIFIRNLSGSASTLENQQDDFLFNHIAPEEKRKYLALGALFSLHPYRTVECLNKFFLQKPEDILKGKENINESWGIVDMTSAKKQLDWLLHSGHRNDKTIITQKNALIAQLRNPAELTEEISELIKNVNQITYSIHSKQIDYINPNIIYNFTNLSGWDYIRGASMAKDCYNLGYLDENETWRYILAFNELVVQDFSSWEQLAVSFLVGRYIWSGDPYQEWYIEHFSWLFSFYPEDDVNEFQQNIWKKYPLSEL</sequence>
<dbReference type="RefSeq" id="WP_111247243.1">
    <property type="nucleotide sequence ID" value="NZ_PIEU01000037.1"/>
</dbReference>
<keyword evidence="1" id="KW-0472">Membrane</keyword>
<dbReference type="EMBL" id="PIEU01000037">
    <property type="protein sequence ID" value="PZL76035.1"/>
    <property type="molecule type" value="Genomic_DNA"/>
</dbReference>
<feature type="transmembrane region" description="Helical" evidence="1">
    <location>
        <begin position="41"/>
        <end position="61"/>
    </location>
</feature>